<evidence type="ECO:0000256" key="1">
    <source>
        <dbReference type="SAM" id="MobiDB-lite"/>
    </source>
</evidence>
<dbReference type="AlphaFoldDB" id="A0AAV8X8B7"/>
<sequence length="82" mass="9423">MYHITYKEESIEDKPRSGRPPSSRTNENVDRIRVATSERPLTRRLVSVTGWSYTTEYLPIQKRHLADFEGPEYLTSGPVAAI</sequence>
<name>A0AAV8X8B7_9CUCU</name>
<gene>
    <name evidence="2" type="ORF">NQ318_015235</name>
</gene>
<feature type="compositionally biased region" description="Basic and acidic residues" evidence="1">
    <location>
        <begin position="1"/>
        <end position="16"/>
    </location>
</feature>
<reference evidence="2" key="1">
    <citation type="journal article" date="2023" name="Insect Mol. Biol.">
        <title>Genome sequencing provides insights into the evolution of gene families encoding plant cell wall-degrading enzymes in longhorned beetles.</title>
        <authorList>
            <person name="Shin N.R."/>
            <person name="Okamura Y."/>
            <person name="Kirsch R."/>
            <person name="Pauchet Y."/>
        </authorList>
    </citation>
    <scope>NUCLEOTIDE SEQUENCE</scope>
    <source>
        <strain evidence="2">AMC_N1</strain>
    </source>
</reference>
<keyword evidence="3" id="KW-1185">Reference proteome</keyword>
<dbReference type="Proteomes" id="UP001162162">
    <property type="component" value="Unassembled WGS sequence"/>
</dbReference>
<comment type="caution">
    <text evidence="2">The sequence shown here is derived from an EMBL/GenBank/DDBJ whole genome shotgun (WGS) entry which is preliminary data.</text>
</comment>
<evidence type="ECO:0000313" key="2">
    <source>
        <dbReference type="EMBL" id="KAJ8934804.1"/>
    </source>
</evidence>
<protein>
    <submittedName>
        <fullName evidence="2">Uncharacterized protein</fullName>
    </submittedName>
</protein>
<feature type="region of interest" description="Disordered" evidence="1">
    <location>
        <begin position="1"/>
        <end position="28"/>
    </location>
</feature>
<dbReference type="EMBL" id="JAPWTK010000979">
    <property type="protein sequence ID" value="KAJ8934804.1"/>
    <property type="molecule type" value="Genomic_DNA"/>
</dbReference>
<organism evidence="2 3">
    <name type="scientific">Aromia moschata</name>
    <dbReference type="NCBI Taxonomy" id="1265417"/>
    <lineage>
        <taxon>Eukaryota</taxon>
        <taxon>Metazoa</taxon>
        <taxon>Ecdysozoa</taxon>
        <taxon>Arthropoda</taxon>
        <taxon>Hexapoda</taxon>
        <taxon>Insecta</taxon>
        <taxon>Pterygota</taxon>
        <taxon>Neoptera</taxon>
        <taxon>Endopterygota</taxon>
        <taxon>Coleoptera</taxon>
        <taxon>Polyphaga</taxon>
        <taxon>Cucujiformia</taxon>
        <taxon>Chrysomeloidea</taxon>
        <taxon>Cerambycidae</taxon>
        <taxon>Cerambycinae</taxon>
        <taxon>Callichromatini</taxon>
        <taxon>Aromia</taxon>
    </lineage>
</organism>
<evidence type="ECO:0000313" key="3">
    <source>
        <dbReference type="Proteomes" id="UP001162162"/>
    </source>
</evidence>
<proteinExistence type="predicted"/>
<accession>A0AAV8X8B7</accession>